<dbReference type="InterPro" id="IPR025157">
    <property type="entry name" value="Hemagglutinin_rpt"/>
</dbReference>
<dbReference type="SUPFAM" id="SSF51126">
    <property type="entry name" value="Pectin lyase-like"/>
    <property type="match status" value="1"/>
</dbReference>
<dbReference type="OrthoDB" id="5666689at2"/>
<dbReference type="InterPro" id="IPR008638">
    <property type="entry name" value="FhaB/CdiA-like_TPS"/>
</dbReference>
<protein>
    <submittedName>
        <fullName evidence="3">Filamentous hemagglutinin N-terminal domain-containing protein</fullName>
    </submittedName>
</protein>
<dbReference type="SMART" id="SM00912">
    <property type="entry name" value="Haemagg_act"/>
    <property type="match status" value="1"/>
</dbReference>
<dbReference type="Proteomes" id="UP000280434">
    <property type="component" value="Unassembled WGS sequence"/>
</dbReference>
<name>A0A494XTM3_9BURK</name>
<dbReference type="Pfam" id="PF13332">
    <property type="entry name" value="Fil_haemagg_2"/>
    <property type="match status" value="5"/>
</dbReference>
<dbReference type="EMBL" id="RBZV01000001">
    <property type="protein sequence ID" value="RKP52276.1"/>
    <property type="molecule type" value="Genomic_DNA"/>
</dbReference>
<dbReference type="Gene3D" id="2.160.20.10">
    <property type="entry name" value="Single-stranded right-handed beta-helix, Pectin lyase-like"/>
    <property type="match status" value="1"/>
</dbReference>
<dbReference type="InterPro" id="IPR011050">
    <property type="entry name" value="Pectin_lyase_fold/virulence"/>
</dbReference>
<evidence type="ECO:0000256" key="1">
    <source>
        <dbReference type="SAM" id="SignalP"/>
    </source>
</evidence>
<sequence length="1506" mass="150606">MKNKLMSRHPMKQCRLSAAGKFSVHVGLAVLSMNLAHAQNIVSAGQATVGQHNGVDVVNIVAPNASGLSLNQFKQYNVGTQGAVLNNSTVAGQSQLAGQLGANAQLRGQAASVILNQVVGSNPSLLLGKQEVFGMAADYVLANPNGITCAGCGFINTPRASLVVGTPELANGQISSFVVGAHGGSNGLTVSGSVSGATVLDLIAPKVDANGMIQARDSVNIIAGRQRVDYAGLGLHDLTAEEQKANQPVPVLDGSVIGSIAAGTIRIHASDPQGNTRLQADLEASKAVDVQVAGNLSVQGQVQSTDVASAPVSSYSWWDGVTHRTSGSSHTETFTAAQIHGDDVSLTAGGAVNLNAVKIDAQNVHVTGDSVDLGNTVTTSSRTNSDGRSKFLWNNTTQQDEQVQTLYGNTWQVGQNVDVHATHGAVNAEAATIVAGGSVTIDGAKGVTLEGATTQSGAVSTNRYANETAALKTGKKVISDMQQAYHATSIQAGQDSSISSAGNVNLLGAKIDAGQVAIASQGATTIGTQTSQNVKAQEEDFVYWGGIGGGETHGTQTTATSLNGSAVHARNITVNGDGGVNVTGSSLTGSGDLTLASANGSVSIGHGFNHVETLQNDRHGTAFNITDKSRTVQSEADTTLASTVSAQGNVRVSGAKDIQLTGSSLTAGQALDVHAAGTVRSDIADAQTSSTTQDFTLGGTPNFQHSASGADLQVTLGLGLQGVTHTVSNTSGQVTASTLTAGTVTLQGDEAIALKGSQITAKAGDVKLTGKNVTLAAGDSKASSTDDDTNVTSAGVYVSATLTHVDTSNLLGTLSNLSNIGIGKVNAGAQVGTQQTNVHNETHQAVGSRVSATGNVVMQADQTLRNAGTVVSTPGQIALTGRDVVTEAAADVATNTVVKGSGAATLTASAAGLSAAGFAPPVDIALGLSGQGVGTTTVNSTAVVSSLSGGKIVVTGQNSVTDSGTQYAATGDVSIHAPTYVGKAAENTQVTTTHSGSAGVNADMATATFQDWNLQAGANGAYAYQQTGKGQAVLGNIKGQNVDIQADNTLSSAMNIAAADRVSLTAGQDVTIAQADNRQWQTQGGFNAGGSLGATVIPAAGVITPSSFGINAGVNYLASQDSQAVAASISGQRVSVVGGHSAVAQGANVKAGDFSMQADNVTFDAAYDHHVAFGVNADGNVAASLAPVGNGGTALHGGGLGGNLGVVSENASQGHGGSIVAENVRLSGNSLGDGLRTVGTNIDANTLTLANQSGNVSVMAVASDTHKGNWSVGGNVKAALGDKNSVNVGADGRLAIDVENSTAYQSGQLNVKNVSVAAGQDVALQTGLKADALNVQAGGNVSVSSAQNRTSTVQLDLGASAQDAVIPTDKTSASDFVKAVGSDVQKGGLAALKPSANVNLHFDDSVKTQVNTVHAGSINVNAGGGQVTVSGANVSGDSGSFGSAAVTTTSNHDYVHHVDFSGSVSAIPSAPAGGQPANGSPFPWPVSTSHQVTWTDSEVNASVNVK</sequence>
<feature type="signal peptide" evidence="1">
    <location>
        <begin position="1"/>
        <end position="38"/>
    </location>
</feature>
<accession>A0A494XTM3</accession>
<gene>
    <name evidence="3" type="ORF">D7S89_01710</name>
</gene>
<keyword evidence="4" id="KW-1185">Reference proteome</keyword>
<reference evidence="3 4" key="1">
    <citation type="submission" date="2018-10" db="EMBL/GenBank/DDBJ databases">
        <title>Paraburkholderia sp. 7MK8-2, isolated from soil.</title>
        <authorList>
            <person name="Gao Z.-H."/>
            <person name="Qiu L.-H."/>
        </authorList>
    </citation>
    <scope>NUCLEOTIDE SEQUENCE [LARGE SCALE GENOMIC DNA]</scope>
    <source>
        <strain evidence="3 4">7MK8-2</strain>
    </source>
</reference>
<dbReference type="InterPro" id="IPR012334">
    <property type="entry name" value="Pectin_lyas_fold"/>
</dbReference>
<evidence type="ECO:0000313" key="3">
    <source>
        <dbReference type="EMBL" id="RKP52276.1"/>
    </source>
</evidence>
<comment type="caution">
    <text evidence="3">The sequence shown here is derived from an EMBL/GenBank/DDBJ whole genome shotgun (WGS) entry which is preliminary data.</text>
</comment>
<dbReference type="GO" id="GO:0003824">
    <property type="term" value="F:catalytic activity"/>
    <property type="evidence" value="ECO:0007669"/>
    <property type="project" value="UniProtKB-ARBA"/>
</dbReference>
<organism evidence="3 4">
    <name type="scientific">Trinickia fusca</name>
    <dbReference type="NCBI Taxonomy" id="2419777"/>
    <lineage>
        <taxon>Bacteria</taxon>
        <taxon>Pseudomonadati</taxon>
        <taxon>Pseudomonadota</taxon>
        <taxon>Betaproteobacteria</taxon>
        <taxon>Burkholderiales</taxon>
        <taxon>Burkholderiaceae</taxon>
        <taxon>Trinickia</taxon>
    </lineage>
</organism>
<feature type="domain" description="Filamentous haemagglutinin FhaB/tRNA nuclease CdiA-like TPS" evidence="2">
    <location>
        <begin position="52"/>
        <end position="172"/>
    </location>
</feature>
<proteinExistence type="predicted"/>
<evidence type="ECO:0000259" key="2">
    <source>
        <dbReference type="SMART" id="SM00912"/>
    </source>
</evidence>
<dbReference type="NCBIfam" id="TIGR01901">
    <property type="entry name" value="adhes_NPXG"/>
    <property type="match status" value="1"/>
</dbReference>
<keyword evidence="1" id="KW-0732">Signal</keyword>
<dbReference type="Pfam" id="PF05860">
    <property type="entry name" value="TPS"/>
    <property type="match status" value="1"/>
</dbReference>
<feature type="chain" id="PRO_5019794842" evidence="1">
    <location>
        <begin position="39"/>
        <end position="1506"/>
    </location>
</feature>
<evidence type="ECO:0000313" key="4">
    <source>
        <dbReference type="Proteomes" id="UP000280434"/>
    </source>
</evidence>